<name>A6BHF9_9FIRM</name>
<dbReference type="PANTHER" id="PTHR33307:SF6">
    <property type="entry name" value="ALPHA-RHAMNOSIDASE (EUROFUNG)-RELATED"/>
    <property type="match status" value="1"/>
</dbReference>
<protein>
    <recommendedName>
        <fullName evidence="3">Fibronectin type-III domain-containing protein</fullName>
    </recommendedName>
</protein>
<gene>
    <name evidence="1" type="ORF">DORLON_01735</name>
</gene>
<sequence>MLISTKYKAYAADNICVDNLKVNGLTEAFGQPLSNIRFSWEIQTGLNNVNQTEYHVVFANTRNELENQNYIYDSGWVKSEENTNVTVGYKFSENQLYYWKVQVKDNQGNISDLSEEHCFSTEIGNAWNTNQAIWSNGGDFTFFRWKKVLICLM</sequence>
<accession>A6BHF9</accession>
<evidence type="ECO:0000313" key="1">
    <source>
        <dbReference type="EMBL" id="EDM62919.1"/>
    </source>
</evidence>
<dbReference type="eggNOG" id="COG3408">
    <property type="taxonomic scope" value="Bacteria"/>
</dbReference>
<proteinExistence type="predicted"/>
<reference evidence="1 2" key="2">
    <citation type="submission" date="2007-04" db="EMBL/GenBank/DDBJ databases">
        <title>Draft genome sequence of Dorea longicatena (DSM 13814).</title>
        <authorList>
            <person name="Sudarsanam P."/>
            <person name="Ley R."/>
            <person name="Guruge J."/>
            <person name="Turnbaugh P.J."/>
            <person name="Mahowald M."/>
            <person name="Liep D."/>
            <person name="Gordon J."/>
        </authorList>
    </citation>
    <scope>NUCLEOTIDE SEQUENCE [LARGE SCALE GENOMIC DNA]</scope>
    <source>
        <strain evidence="1 2">DSM 13814</strain>
    </source>
</reference>
<organism evidence="1 2">
    <name type="scientific">Dorea longicatena DSM 13814</name>
    <dbReference type="NCBI Taxonomy" id="411462"/>
    <lineage>
        <taxon>Bacteria</taxon>
        <taxon>Bacillati</taxon>
        <taxon>Bacillota</taxon>
        <taxon>Clostridia</taxon>
        <taxon>Lachnospirales</taxon>
        <taxon>Lachnospiraceae</taxon>
        <taxon>Dorea</taxon>
    </lineage>
</organism>
<dbReference type="EMBL" id="AAXB02000008">
    <property type="protein sequence ID" value="EDM62919.1"/>
    <property type="molecule type" value="Genomic_DNA"/>
</dbReference>
<dbReference type="InterPro" id="IPR016007">
    <property type="entry name" value="Alpha_rhamnosid"/>
</dbReference>
<dbReference type="Proteomes" id="UP000004016">
    <property type="component" value="Unassembled WGS sequence"/>
</dbReference>
<evidence type="ECO:0008006" key="3">
    <source>
        <dbReference type="Google" id="ProtNLM"/>
    </source>
</evidence>
<dbReference type="RefSeq" id="WP_006428613.1">
    <property type="nucleotide sequence ID" value="NZ_DS264416.1"/>
</dbReference>
<dbReference type="Pfam" id="PF25788">
    <property type="entry name" value="Ig_Rha78A_N"/>
    <property type="match status" value="1"/>
</dbReference>
<dbReference type="HOGENOM" id="CLU_1710372_0_0_9"/>
<comment type="caution">
    <text evidence="1">The sequence shown here is derived from an EMBL/GenBank/DDBJ whole genome shotgun (WGS) entry which is preliminary data.</text>
</comment>
<evidence type="ECO:0000313" key="2">
    <source>
        <dbReference type="Proteomes" id="UP000004016"/>
    </source>
</evidence>
<dbReference type="GeneID" id="93136337"/>
<reference evidence="1 2" key="1">
    <citation type="submission" date="2007-03" db="EMBL/GenBank/DDBJ databases">
        <authorList>
            <person name="Fulton L."/>
            <person name="Clifton S."/>
            <person name="Fulton B."/>
            <person name="Xu J."/>
            <person name="Minx P."/>
            <person name="Pepin K.H."/>
            <person name="Johnson M."/>
            <person name="Thiruvilangam P."/>
            <person name="Bhonagiri V."/>
            <person name="Nash W.E."/>
            <person name="Mardis E.R."/>
            <person name="Wilson R.K."/>
        </authorList>
    </citation>
    <scope>NUCLEOTIDE SEQUENCE [LARGE SCALE GENOMIC DNA]</scope>
    <source>
        <strain evidence="1 2">DSM 13814</strain>
    </source>
</reference>
<dbReference type="AlphaFoldDB" id="A6BHF9"/>
<dbReference type="InterPro" id="IPR013783">
    <property type="entry name" value="Ig-like_fold"/>
</dbReference>
<dbReference type="Gene3D" id="2.60.40.10">
    <property type="entry name" value="Immunoglobulins"/>
    <property type="match status" value="1"/>
</dbReference>
<dbReference type="PANTHER" id="PTHR33307">
    <property type="entry name" value="ALPHA-RHAMNOSIDASE (EUROFUNG)"/>
    <property type="match status" value="1"/>
</dbReference>